<dbReference type="Pfam" id="PF01842">
    <property type="entry name" value="ACT"/>
    <property type="match status" value="1"/>
</dbReference>
<dbReference type="GO" id="GO:0004794">
    <property type="term" value="F:threonine deaminase activity"/>
    <property type="evidence" value="ECO:0007669"/>
    <property type="project" value="UniProtKB-EC"/>
</dbReference>
<protein>
    <recommendedName>
        <fullName evidence="3">threonine ammonia-lyase</fullName>
        <ecNumber evidence="3">4.3.1.19</ecNumber>
    </recommendedName>
</protein>
<dbReference type="FunFam" id="3.40.50.1100:FF:000007">
    <property type="entry name" value="L-threonine dehydratase catabolic TdcB"/>
    <property type="match status" value="1"/>
</dbReference>
<dbReference type="InterPro" id="IPR050147">
    <property type="entry name" value="Ser/Thr_Dehydratase"/>
</dbReference>
<name>D9Q333_ACIS3</name>
<dbReference type="eggNOG" id="arCOG01431">
    <property type="taxonomic scope" value="Archaea"/>
</dbReference>
<dbReference type="GO" id="GO:0003941">
    <property type="term" value="F:L-serine ammonia-lyase activity"/>
    <property type="evidence" value="ECO:0007669"/>
    <property type="project" value="TreeGrafter"/>
</dbReference>
<dbReference type="PANTHER" id="PTHR48078:SF6">
    <property type="entry name" value="L-THREONINE DEHYDRATASE CATABOLIC TDCB"/>
    <property type="match status" value="1"/>
</dbReference>
<dbReference type="PANTHER" id="PTHR48078">
    <property type="entry name" value="THREONINE DEHYDRATASE, MITOCHONDRIAL-RELATED"/>
    <property type="match status" value="1"/>
</dbReference>
<dbReference type="InterPro" id="IPR005789">
    <property type="entry name" value="Thr_deHydtase_catblc"/>
</dbReference>
<keyword evidence="5 7" id="KW-0456">Lyase</keyword>
<evidence type="ECO:0000256" key="3">
    <source>
        <dbReference type="ARBA" id="ARBA00012096"/>
    </source>
</evidence>
<reference evidence="7 8" key="1">
    <citation type="journal article" date="2010" name="Appl. Environ. Microbiol.">
        <title>The genome sequence of the crenarchaeon Acidilobus saccharovorans supports a new order, Acidilobales, and suggests an important ecological role in terrestrial acidic hot springs.</title>
        <authorList>
            <person name="Mardanov A.V."/>
            <person name="Svetlitchnyi V.A."/>
            <person name="Beletsky A.V."/>
            <person name="Prokofeva M.I."/>
            <person name="Bonch-Osmolovskaya E.A."/>
            <person name="Ravin N.V."/>
            <person name="Skryabin K.G."/>
        </authorList>
    </citation>
    <scope>NUCLEOTIDE SEQUENCE [LARGE SCALE GENOMIC DNA]</scope>
    <source>
        <strain evidence="8">DSM 16705 / JCM 18335 / VKM B-2471 / 345-15</strain>
    </source>
</reference>
<keyword evidence="4" id="KW-0663">Pyridoxal phosphate</keyword>
<dbReference type="PROSITE" id="PS51671">
    <property type="entry name" value="ACT"/>
    <property type="match status" value="1"/>
</dbReference>
<dbReference type="InterPro" id="IPR002912">
    <property type="entry name" value="ACT_dom"/>
</dbReference>
<proteinExistence type="inferred from homology"/>
<keyword evidence="8" id="KW-1185">Reference proteome</keyword>
<dbReference type="InterPro" id="IPR044561">
    <property type="entry name" value="ACT_ThrD-II-like"/>
</dbReference>
<dbReference type="Pfam" id="PF00291">
    <property type="entry name" value="PALP"/>
    <property type="match status" value="1"/>
</dbReference>
<dbReference type="HOGENOM" id="CLU_021152_4_1_2"/>
<accession>D9Q333</accession>
<sequence>MEEIYQNALRARDVLKGLIHETPLDLSSTFSAMTGGEVYLKLENLQKTGSFKVRGAYYKMWTLGDAAKRGVVAASAGNHAQGVAFAAKLLGVKATIVMPLVAPLSKILATKSYGAEVVLYGNVIDESMKKANEIVEQTGATLIHPYDDPAVIAGQGTISLELLEQMSEPPDVVVIPIGGGGLISGNAVVLKKRLGDKVKVIGVEPSYLPKYSMSLKEGRPVNITGVVSGLMDGLIVKTAGKFTFELIRDLVDDVVTVDDREVARAMFLLLERGKTLAEGAGAAPLAAILEGKVNVKGKRVVALISGGNVDLTRLANIINYELFRTRRLIKLVGTVPDQPGYLDRVLRKLADARFNVIDIRHDRFSPSLVPGYAMVEVLVEAPDPDAVPEALQALKADGFNFREAEG</sequence>
<gene>
    <name evidence="7" type="ordered locus">ASAC_1316</name>
</gene>
<dbReference type="EMBL" id="CP001742">
    <property type="protein sequence ID" value="ADL19721.1"/>
    <property type="molecule type" value="Genomic_DNA"/>
</dbReference>
<organism evidence="7 8">
    <name type="scientific">Acidilobus saccharovorans (strain DSM 16705 / JCM 18335 / VKM B-2471 / 345-15)</name>
    <dbReference type="NCBI Taxonomy" id="666510"/>
    <lineage>
        <taxon>Archaea</taxon>
        <taxon>Thermoproteota</taxon>
        <taxon>Thermoprotei</taxon>
        <taxon>Acidilobales</taxon>
        <taxon>Acidilobaceae</taxon>
        <taxon>Acidilobus</taxon>
    </lineage>
</organism>
<dbReference type="InterPro" id="IPR036052">
    <property type="entry name" value="TrpB-like_PALP_sf"/>
</dbReference>
<dbReference type="Gene3D" id="3.40.50.1100">
    <property type="match status" value="2"/>
</dbReference>
<dbReference type="Proteomes" id="UP000000346">
    <property type="component" value="Chromosome"/>
</dbReference>
<feature type="domain" description="ACT" evidence="6">
    <location>
        <begin position="330"/>
        <end position="406"/>
    </location>
</feature>
<dbReference type="CDD" id="cd04886">
    <property type="entry name" value="ACT_ThrD-II-like"/>
    <property type="match status" value="1"/>
</dbReference>
<dbReference type="InterPro" id="IPR045865">
    <property type="entry name" value="ACT-like_dom_sf"/>
</dbReference>
<dbReference type="STRING" id="666510.ASAC_1316"/>
<dbReference type="NCBIfam" id="TIGR01127">
    <property type="entry name" value="ilvA_1Cterm"/>
    <property type="match status" value="1"/>
</dbReference>
<dbReference type="SUPFAM" id="SSF53686">
    <property type="entry name" value="Tryptophan synthase beta subunit-like PLP-dependent enzymes"/>
    <property type="match status" value="1"/>
</dbReference>
<dbReference type="AlphaFoldDB" id="D9Q333"/>
<dbReference type="GO" id="GO:0006567">
    <property type="term" value="P:L-threonine catabolic process"/>
    <property type="evidence" value="ECO:0007669"/>
    <property type="project" value="InterPro"/>
</dbReference>
<comment type="similarity">
    <text evidence="2">Belongs to the serine/threonine dehydratase family.</text>
</comment>
<evidence type="ECO:0000256" key="1">
    <source>
        <dbReference type="ARBA" id="ARBA00001933"/>
    </source>
</evidence>
<dbReference type="EC" id="4.3.1.19" evidence="3"/>
<dbReference type="CDD" id="cd01562">
    <property type="entry name" value="Thr-dehyd"/>
    <property type="match status" value="1"/>
</dbReference>
<evidence type="ECO:0000313" key="8">
    <source>
        <dbReference type="Proteomes" id="UP000000346"/>
    </source>
</evidence>
<dbReference type="InParanoid" id="D9Q333"/>
<dbReference type="InterPro" id="IPR001926">
    <property type="entry name" value="TrpB-like_PALP"/>
</dbReference>
<dbReference type="GO" id="GO:0009097">
    <property type="term" value="P:isoleucine biosynthetic process"/>
    <property type="evidence" value="ECO:0007669"/>
    <property type="project" value="TreeGrafter"/>
</dbReference>
<dbReference type="FunCoup" id="D9Q333">
    <property type="interactions" value="116"/>
</dbReference>
<dbReference type="GO" id="GO:0006565">
    <property type="term" value="P:L-serine catabolic process"/>
    <property type="evidence" value="ECO:0007669"/>
    <property type="project" value="TreeGrafter"/>
</dbReference>
<evidence type="ECO:0000256" key="4">
    <source>
        <dbReference type="ARBA" id="ARBA00022898"/>
    </source>
</evidence>
<dbReference type="KEGG" id="asc:ASAC_1316"/>
<evidence type="ECO:0000256" key="2">
    <source>
        <dbReference type="ARBA" id="ARBA00010869"/>
    </source>
</evidence>
<dbReference type="SUPFAM" id="SSF55021">
    <property type="entry name" value="ACT-like"/>
    <property type="match status" value="1"/>
</dbReference>
<comment type="cofactor">
    <cofactor evidence="1">
        <name>pyridoxal 5'-phosphate</name>
        <dbReference type="ChEBI" id="CHEBI:597326"/>
    </cofactor>
</comment>
<evidence type="ECO:0000256" key="5">
    <source>
        <dbReference type="ARBA" id="ARBA00023239"/>
    </source>
</evidence>
<evidence type="ECO:0000259" key="6">
    <source>
        <dbReference type="PROSITE" id="PS51671"/>
    </source>
</evidence>
<evidence type="ECO:0000313" key="7">
    <source>
        <dbReference type="EMBL" id="ADL19721.1"/>
    </source>
</evidence>